<sequence length="53" mass="6022">MIWMLSHYSITDEGNKATSVVMYDLSDPWHRPTVENHLKKKRGETDAIASGTC</sequence>
<evidence type="ECO:0000313" key="2">
    <source>
        <dbReference type="Proteomes" id="UP001597178"/>
    </source>
</evidence>
<protein>
    <submittedName>
        <fullName evidence="1">Uncharacterized protein</fullName>
    </submittedName>
</protein>
<keyword evidence="2" id="KW-1185">Reference proteome</keyword>
<dbReference type="EMBL" id="JBHTNH010000003">
    <property type="protein sequence ID" value="MFD1360841.1"/>
    <property type="molecule type" value="Genomic_DNA"/>
</dbReference>
<name>A0ABW3ZR28_9BACI</name>
<dbReference type="Proteomes" id="UP001597178">
    <property type="component" value="Unassembled WGS sequence"/>
</dbReference>
<comment type="caution">
    <text evidence="1">The sequence shown here is derived from an EMBL/GenBank/DDBJ whole genome shotgun (WGS) entry which is preliminary data.</text>
</comment>
<evidence type="ECO:0000313" key="1">
    <source>
        <dbReference type="EMBL" id="MFD1360841.1"/>
    </source>
</evidence>
<accession>A0ABW3ZR28</accession>
<organism evidence="1 2">
    <name type="scientific">Lentibacillus salinarum</name>
    <dbReference type="NCBI Taxonomy" id="446820"/>
    <lineage>
        <taxon>Bacteria</taxon>
        <taxon>Bacillati</taxon>
        <taxon>Bacillota</taxon>
        <taxon>Bacilli</taxon>
        <taxon>Bacillales</taxon>
        <taxon>Bacillaceae</taxon>
        <taxon>Lentibacillus</taxon>
    </lineage>
</organism>
<proteinExistence type="predicted"/>
<reference evidence="2" key="1">
    <citation type="journal article" date="2019" name="Int. J. Syst. Evol. Microbiol.">
        <title>The Global Catalogue of Microorganisms (GCM) 10K type strain sequencing project: providing services to taxonomists for standard genome sequencing and annotation.</title>
        <authorList>
            <consortium name="The Broad Institute Genomics Platform"/>
            <consortium name="The Broad Institute Genome Sequencing Center for Infectious Disease"/>
            <person name="Wu L."/>
            <person name="Ma J."/>
        </authorList>
    </citation>
    <scope>NUCLEOTIDE SEQUENCE [LARGE SCALE GENOMIC DNA]</scope>
    <source>
        <strain evidence="2">CCUG 54822</strain>
    </source>
</reference>
<gene>
    <name evidence="1" type="ORF">ACFQ4A_04005</name>
</gene>